<evidence type="ECO:0000256" key="1">
    <source>
        <dbReference type="ARBA" id="ARBA00023125"/>
    </source>
</evidence>
<evidence type="ECO:0000313" key="4">
    <source>
        <dbReference type="Proteomes" id="UP000254797"/>
    </source>
</evidence>
<dbReference type="Gene3D" id="1.10.260.40">
    <property type="entry name" value="lambda repressor-like DNA-binding domains"/>
    <property type="match status" value="1"/>
</dbReference>
<dbReference type="Pfam" id="PF01381">
    <property type="entry name" value="HTH_3"/>
    <property type="match status" value="1"/>
</dbReference>
<dbReference type="PROSITE" id="PS50943">
    <property type="entry name" value="HTH_CROC1"/>
    <property type="match status" value="1"/>
</dbReference>
<dbReference type="InterPro" id="IPR001387">
    <property type="entry name" value="Cro/C1-type_HTH"/>
</dbReference>
<dbReference type="InterPro" id="IPR010982">
    <property type="entry name" value="Lambda_DNA-bd_dom_sf"/>
</dbReference>
<dbReference type="Proteomes" id="UP000254797">
    <property type="component" value="Unassembled WGS sequence"/>
</dbReference>
<dbReference type="PANTHER" id="PTHR46558">
    <property type="entry name" value="TRACRIPTIONAL REGULATORY PROTEIN-RELATED-RELATED"/>
    <property type="match status" value="1"/>
</dbReference>
<dbReference type="GO" id="GO:0003677">
    <property type="term" value="F:DNA binding"/>
    <property type="evidence" value="ECO:0007669"/>
    <property type="project" value="UniProtKB-KW"/>
</dbReference>
<keyword evidence="1" id="KW-0238">DNA-binding</keyword>
<reference evidence="3 4" key="1">
    <citation type="submission" date="2018-06" db="EMBL/GenBank/DDBJ databases">
        <authorList>
            <consortium name="Pathogen Informatics"/>
            <person name="Doyle S."/>
        </authorList>
    </citation>
    <scope>NUCLEOTIDE SEQUENCE [LARGE SCALE GENOMIC DNA]</scope>
    <source>
        <strain evidence="3 4">NCTC4670</strain>
    </source>
</reference>
<feature type="domain" description="HTH cro/C1-type" evidence="2">
    <location>
        <begin position="8"/>
        <end position="62"/>
    </location>
</feature>
<evidence type="ECO:0000313" key="3">
    <source>
        <dbReference type="EMBL" id="SUN50363.1"/>
    </source>
</evidence>
<dbReference type="SUPFAM" id="SSF47413">
    <property type="entry name" value="lambda repressor-like DNA-binding domains"/>
    <property type="match status" value="1"/>
</dbReference>
<protein>
    <submittedName>
        <fullName evidence="3">HTH-type transcriptional regulator dicA</fullName>
    </submittedName>
</protein>
<dbReference type="PANTHER" id="PTHR46558:SF14">
    <property type="entry name" value="HTH-TYPE TRANSCRIPTIONAL REGULATOR ANSR"/>
    <property type="match status" value="1"/>
</dbReference>
<dbReference type="RefSeq" id="WP_115246289.1">
    <property type="nucleotide sequence ID" value="NZ_UHFG01000004.1"/>
</dbReference>
<dbReference type="CDD" id="cd00093">
    <property type="entry name" value="HTH_XRE"/>
    <property type="match status" value="1"/>
</dbReference>
<dbReference type="SMART" id="SM00530">
    <property type="entry name" value="HTH_XRE"/>
    <property type="match status" value="1"/>
</dbReference>
<gene>
    <name evidence="3" type="ORF">NCTC4670_01347</name>
</gene>
<dbReference type="AlphaFoldDB" id="A0A380JWA1"/>
<sequence>MIDVSKKLKQLRIDGGIAKSRLVTYLSITLRTYDRYEDGSRTPDLVTLMKLSDFYQCSLDELVKGNTKDTLVDRALVVSYRDLKDKGLNDKLAHGLVKQVYDTYEFEKVPKMSDDNRIKFIYKEDLVTLLESIVSKIQEEKNSI</sequence>
<accession>A0A380JWA1</accession>
<evidence type="ECO:0000259" key="2">
    <source>
        <dbReference type="PROSITE" id="PS50943"/>
    </source>
</evidence>
<name>A0A380JWA1_STRDY</name>
<proteinExistence type="predicted"/>
<dbReference type="EMBL" id="UHFG01000004">
    <property type="protein sequence ID" value="SUN50363.1"/>
    <property type="molecule type" value="Genomic_DNA"/>
</dbReference>
<organism evidence="3 4">
    <name type="scientific">Streptococcus dysgalactiae subsp. dysgalactiae</name>
    <dbReference type="NCBI Taxonomy" id="99822"/>
    <lineage>
        <taxon>Bacteria</taxon>
        <taxon>Bacillati</taxon>
        <taxon>Bacillota</taxon>
        <taxon>Bacilli</taxon>
        <taxon>Lactobacillales</taxon>
        <taxon>Streptococcaceae</taxon>
        <taxon>Streptococcus</taxon>
    </lineage>
</organism>